<dbReference type="EMBL" id="ML992684">
    <property type="protein sequence ID" value="KAF2209933.1"/>
    <property type="molecule type" value="Genomic_DNA"/>
</dbReference>
<organism evidence="2 3">
    <name type="scientific">Cercospora zeae-maydis SCOH1-5</name>
    <dbReference type="NCBI Taxonomy" id="717836"/>
    <lineage>
        <taxon>Eukaryota</taxon>
        <taxon>Fungi</taxon>
        <taxon>Dikarya</taxon>
        <taxon>Ascomycota</taxon>
        <taxon>Pezizomycotina</taxon>
        <taxon>Dothideomycetes</taxon>
        <taxon>Dothideomycetidae</taxon>
        <taxon>Mycosphaerellales</taxon>
        <taxon>Mycosphaerellaceae</taxon>
        <taxon>Cercospora</taxon>
    </lineage>
</organism>
<accession>A0A6A6F968</accession>
<feature type="domain" description="F-box" evidence="1">
    <location>
        <begin position="48"/>
        <end position="82"/>
    </location>
</feature>
<gene>
    <name evidence="2" type="ORF">CERZMDRAFT_86574</name>
</gene>
<dbReference type="Proteomes" id="UP000799539">
    <property type="component" value="Unassembled WGS sequence"/>
</dbReference>
<reference evidence="2" key="1">
    <citation type="journal article" date="2020" name="Stud. Mycol.">
        <title>101 Dothideomycetes genomes: a test case for predicting lifestyles and emergence of pathogens.</title>
        <authorList>
            <person name="Haridas S."/>
            <person name="Albert R."/>
            <person name="Binder M."/>
            <person name="Bloem J."/>
            <person name="Labutti K."/>
            <person name="Salamov A."/>
            <person name="Andreopoulos B."/>
            <person name="Baker S."/>
            <person name="Barry K."/>
            <person name="Bills G."/>
            <person name="Bluhm B."/>
            <person name="Cannon C."/>
            <person name="Castanera R."/>
            <person name="Culley D."/>
            <person name="Daum C."/>
            <person name="Ezra D."/>
            <person name="Gonzalez J."/>
            <person name="Henrissat B."/>
            <person name="Kuo A."/>
            <person name="Liang C."/>
            <person name="Lipzen A."/>
            <person name="Lutzoni F."/>
            <person name="Magnuson J."/>
            <person name="Mondo S."/>
            <person name="Nolan M."/>
            <person name="Ohm R."/>
            <person name="Pangilinan J."/>
            <person name="Park H.-J."/>
            <person name="Ramirez L."/>
            <person name="Alfaro M."/>
            <person name="Sun H."/>
            <person name="Tritt A."/>
            <person name="Yoshinaga Y."/>
            <person name="Zwiers L.-H."/>
            <person name="Turgeon B."/>
            <person name="Goodwin S."/>
            <person name="Spatafora J."/>
            <person name="Crous P."/>
            <person name="Grigoriev I."/>
        </authorList>
    </citation>
    <scope>NUCLEOTIDE SEQUENCE</scope>
    <source>
        <strain evidence="2">SCOH1-5</strain>
    </source>
</reference>
<dbReference type="InterPro" id="IPR036047">
    <property type="entry name" value="F-box-like_dom_sf"/>
</dbReference>
<dbReference type="OrthoDB" id="10558085at2759"/>
<name>A0A6A6F968_9PEZI</name>
<dbReference type="Gene3D" id="1.20.1280.50">
    <property type="match status" value="1"/>
</dbReference>
<evidence type="ECO:0000313" key="3">
    <source>
        <dbReference type="Proteomes" id="UP000799539"/>
    </source>
</evidence>
<sequence>MATPTKLKPATDMPANKVGVERDSVLQGLADRSPEEFDSSHKVIRVAELFERVLMHVPNQDLVISASLVCTEWKQMIDTSPRLIPRNIIGTTKLRTTALCNHGNNALPNLINQVARQRADGNTRGSEKRA</sequence>
<dbReference type="InterPro" id="IPR001810">
    <property type="entry name" value="F-box_dom"/>
</dbReference>
<evidence type="ECO:0000313" key="2">
    <source>
        <dbReference type="EMBL" id="KAF2209933.1"/>
    </source>
</evidence>
<protein>
    <recommendedName>
        <fullName evidence="1">F-box domain-containing protein</fullName>
    </recommendedName>
</protein>
<proteinExistence type="predicted"/>
<keyword evidence="3" id="KW-1185">Reference proteome</keyword>
<dbReference type="SUPFAM" id="SSF81383">
    <property type="entry name" value="F-box domain"/>
    <property type="match status" value="1"/>
</dbReference>
<dbReference type="AlphaFoldDB" id="A0A6A6F968"/>
<evidence type="ECO:0000259" key="1">
    <source>
        <dbReference type="Pfam" id="PF00646"/>
    </source>
</evidence>
<dbReference type="Pfam" id="PF00646">
    <property type="entry name" value="F-box"/>
    <property type="match status" value="1"/>
</dbReference>